<evidence type="ECO:0000313" key="4">
    <source>
        <dbReference type="EMBL" id="CAA9542974.1"/>
    </source>
</evidence>
<gene>
    <name evidence="4" type="ORF">AVDCRST_MAG19-46</name>
</gene>
<accession>A0A6J4U7J5</accession>
<keyword evidence="2" id="KW-0812">Transmembrane</keyword>
<proteinExistence type="predicted"/>
<feature type="transmembrane region" description="Helical" evidence="2">
    <location>
        <begin position="114"/>
        <end position="135"/>
    </location>
</feature>
<reference evidence="4" key="1">
    <citation type="submission" date="2020-02" db="EMBL/GenBank/DDBJ databases">
        <authorList>
            <person name="Meier V. D."/>
        </authorList>
    </citation>
    <scope>NUCLEOTIDE SEQUENCE</scope>
    <source>
        <strain evidence="4">AVDCRST_MAG19</strain>
    </source>
</reference>
<name>A0A6J4U7J5_9BACT</name>
<dbReference type="EMBL" id="CADCWL010000004">
    <property type="protein sequence ID" value="CAA9542974.1"/>
    <property type="molecule type" value="Genomic_DNA"/>
</dbReference>
<feature type="compositionally biased region" description="Pro residues" evidence="1">
    <location>
        <begin position="61"/>
        <end position="84"/>
    </location>
</feature>
<evidence type="ECO:0000256" key="2">
    <source>
        <dbReference type="SAM" id="Phobius"/>
    </source>
</evidence>
<dbReference type="InterPro" id="IPR026870">
    <property type="entry name" value="Zinc_ribbon_dom"/>
</dbReference>
<evidence type="ECO:0000256" key="1">
    <source>
        <dbReference type="SAM" id="MobiDB-lite"/>
    </source>
</evidence>
<organism evidence="4">
    <name type="scientific">uncultured Thermomicrobiales bacterium</name>
    <dbReference type="NCBI Taxonomy" id="1645740"/>
    <lineage>
        <taxon>Bacteria</taxon>
        <taxon>Pseudomonadati</taxon>
        <taxon>Thermomicrobiota</taxon>
        <taxon>Thermomicrobia</taxon>
        <taxon>Thermomicrobiales</taxon>
        <taxon>environmental samples</taxon>
    </lineage>
</organism>
<feature type="region of interest" description="Disordered" evidence="1">
    <location>
        <begin position="40"/>
        <end position="106"/>
    </location>
</feature>
<sequence>MIVCPRCGHENSTDSKFCSNCGNALTGIANVAPGVETVAEGPATSNTAAPAPDPAASATPQPAPTRMPPIPEPRTWSPRPPAGPNDPSSLPASAPEWRMSDAGPLPEPRGRRRWLWIVLGILGVCLLLCVALTIWGNSEAGTRVLNDLATSLAEAATPRAEGTETPAVGE</sequence>
<feature type="compositionally biased region" description="Low complexity" evidence="1">
    <location>
        <begin position="42"/>
        <end position="60"/>
    </location>
</feature>
<protein>
    <recommendedName>
        <fullName evidence="3">Zinc-ribbon domain-containing protein</fullName>
    </recommendedName>
</protein>
<evidence type="ECO:0000259" key="3">
    <source>
        <dbReference type="Pfam" id="PF13240"/>
    </source>
</evidence>
<keyword evidence="2" id="KW-0472">Membrane</keyword>
<dbReference type="AlphaFoldDB" id="A0A6J4U7J5"/>
<dbReference type="Pfam" id="PF13240">
    <property type="entry name" value="Zn_Ribbon_1"/>
    <property type="match status" value="1"/>
</dbReference>
<feature type="domain" description="Zinc-ribbon" evidence="3">
    <location>
        <begin position="4"/>
        <end position="25"/>
    </location>
</feature>
<keyword evidence="2" id="KW-1133">Transmembrane helix</keyword>